<feature type="region of interest" description="Disordered" evidence="11">
    <location>
        <begin position="43"/>
        <end position="67"/>
    </location>
</feature>
<gene>
    <name evidence="13" type="ORF">BDA96_08G077100</name>
</gene>
<evidence type="ECO:0000256" key="3">
    <source>
        <dbReference type="ARBA" id="ARBA00022527"/>
    </source>
</evidence>
<feature type="binding site" evidence="10">
    <location>
        <position position="169"/>
    </location>
    <ligand>
        <name>ATP</name>
        <dbReference type="ChEBI" id="CHEBI:30616"/>
    </ligand>
</feature>
<dbReference type="FunFam" id="1.10.510.10:FF:000043">
    <property type="entry name" value="probable serine/threonine-protein kinase At1g54610"/>
    <property type="match status" value="1"/>
</dbReference>
<proteinExistence type="inferred from homology"/>
<dbReference type="Gene3D" id="1.10.510.10">
    <property type="entry name" value="Transferase(Phosphotransferase) domain 1"/>
    <property type="match status" value="1"/>
</dbReference>
<reference evidence="13" key="2">
    <citation type="submission" date="2020-10" db="EMBL/GenBank/DDBJ databases">
        <authorList>
            <person name="Cooper E.A."/>
            <person name="Brenton Z.W."/>
            <person name="Flinn B.S."/>
            <person name="Jenkins J."/>
            <person name="Shu S."/>
            <person name="Flowers D."/>
            <person name="Luo F."/>
            <person name="Wang Y."/>
            <person name="Xia P."/>
            <person name="Barry K."/>
            <person name="Daum C."/>
            <person name="Lipzen A."/>
            <person name="Yoshinaga Y."/>
            <person name="Schmutz J."/>
            <person name="Saski C."/>
            <person name="Vermerris W."/>
            <person name="Kresovich S."/>
        </authorList>
    </citation>
    <scope>NUCLEOTIDE SEQUENCE</scope>
</reference>
<evidence type="ECO:0000256" key="9">
    <source>
        <dbReference type="ARBA" id="ARBA00049280"/>
    </source>
</evidence>
<evidence type="ECO:0000256" key="5">
    <source>
        <dbReference type="ARBA" id="ARBA00022679"/>
    </source>
</evidence>
<evidence type="ECO:0000256" key="11">
    <source>
        <dbReference type="SAM" id="MobiDB-lite"/>
    </source>
</evidence>
<keyword evidence="8 10" id="KW-0067">ATP-binding</keyword>
<feature type="domain" description="Protein kinase" evidence="12">
    <location>
        <begin position="140"/>
        <end position="424"/>
    </location>
</feature>
<feature type="compositionally biased region" description="Basic and acidic residues" evidence="11">
    <location>
        <begin position="594"/>
        <end position="603"/>
    </location>
</feature>
<dbReference type="PANTHER" id="PTHR24056:SF555">
    <property type="entry name" value="PROTEIN KINASE DOMAIN-CONTAINING PROTEIN"/>
    <property type="match status" value="1"/>
</dbReference>
<comment type="catalytic activity">
    <reaction evidence="9">
        <text>[DNA-directed RNA polymerase] + ATP = phospho-[DNA-directed RNA polymerase] + ADP + H(+)</text>
        <dbReference type="Rhea" id="RHEA:10216"/>
        <dbReference type="Rhea" id="RHEA-COMP:11321"/>
        <dbReference type="Rhea" id="RHEA-COMP:11322"/>
        <dbReference type="ChEBI" id="CHEBI:15378"/>
        <dbReference type="ChEBI" id="CHEBI:30616"/>
        <dbReference type="ChEBI" id="CHEBI:43176"/>
        <dbReference type="ChEBI" id="CHEBI:68546"/>
        <dbReference type="ChEBI" id="CHEBI:456216"/>
        <dbReference type="EC" id="2.7.11.23"/>
    </reaction>
</comment>
<evidence type="ECO:0000256" key="2">
    <source>
        <dbReference type="ARBA" id="ARBA00012409"/>
    </source>
</evidence>
<dbReference type="Pfam" id="PF00069">
    <property type="entry name" value="Pkinase"/>
    <property type="match status" value="1"/>
</dbReference>
<dbReference type="PROSITE" id="PS00107">
    <property type="entry name" value="PROTEIN_KINASE_ATP"/>
    <property type="match status" value="1"/>
</dbReference>
<evidence type="ECO:0000256" key="4">
    <source>
        <dbReference type="ARBA" id="ARBA00022553"/>
    </source>
</evidence>
<comment type="similarity">
    <text evidence="1">Belongs to the protein kinase superfamily. CMGC Ser/Thr protein kinase family. CDC2/CDKX subfamily.</text>
</comment>
<accession>A0A921QEQ1</accession>
<dbReference type="AlphaFoldDB" id="A0A921QEQ1"/>
<dbReference type="SMART" id="SM00220">
    <property type="entry name" value="S_TKc"/>
    <property type="match status" value="1"/>
</dbReference>
<dbReference type="InterPro" id="IPR017441">
    <property type="entry name" value="Protein_kinase_ATP_BS"/>
</dbReference>
<feature type="region of interest" description="Disordered" evidence="11">
    <location>
        <begin position="582"/>
        <end position="628"/>
    </location>
</feature>
<dbReference type="Gene3D" id="3.30.200.20">
    <property type="entry name" value="Phosphorylase Kinase, domain 1"/>
    <property type="match status" value="1"/>
</dbReference>
<evidence type="ECO:0000256" key="1">
    <source>
        <dbReference type="ARBA" id="ARBA00006485"/>
    </source>
</evidence>
<dbReference type="GO" id="GO:0005524">
    <property type="term" value="F:ATP binding"/>
    <property type="evidence" value="ECO:0007669"/>
    <property type="project" value="UniProtKB-UniRule"/>
</dbReference>
<sequence length="647" mass="71490">MVSVLLLPKRLARKTAKIGLIAINSFKKKALHLMGCLCSKGAKDDANATSGRRTPSRKSDSAADAVSNNGGTAVLNAKAKEKLSGGEKVAVALDARISSGNNAELKGLSGEHVVAGWPSWLINVAPKAVEGWLPRRADSFEKLAKIGQGTYSIVYKARDLESGKIVALKKVRFVNMDPESVRFMAREIHILRRLDHPNVIKLEGIVTSRVSQNLYLVFEYMEHDLAGLVATPGLKLTEPQIKCFVQQLLHGLDHCHKNGVLHRDIKGANLLIDSNGMLKIGDFGLAISYDPNNPQPLTSRVVTLWYRPPELLLGATEYGAAVDMWSTGCIVAELFTGKPIMPGRTEVEQIHKIFKLCGSPSENYYKKSKVPETAMFKPQQQYRRCVTETFKDLPPSAVLLIDSLLSLEPEVRGTAASALQSDFFRTKPFACDPSSLPKLPPSKEYDIRLRQEEARRQRNAALGRQGAESIKPGNENHAASRAIDIAAEVKQPTHNTSKSTCEKFNTEDSVPGFRVEPRALPTSMQVPECGSTWNNTGGYADHRSVLGRVYSSVRVARKKGSSNSNIPQYDAADLRNDIEITDHNQQVDRPVSSQKKEQQEDHGRKHKRIHYSGPLMPPGGNIEDMLKEHERHIQEAVRKARLSKGSR</sequence>
<comment type="caution">
    <text evidence="13">The sequence shown here is derived from an EMBL/GenBank/DDBJ whole genome shotgun (WGS) entry which is preliminary data.</text>
</comment>
<dbReference type="GO" id="GO:0008353">
    <property type="term" value="F:RNA polymerase II CTD heptapeptide repeat kinase activity"/>
    <property type="evidence" value="ECO:0007669"/>
    <property type="project" value="UniProtKB-EC"/>
</dbReference>
<dbReference type="PROSITE" id="PS50011">
    <property type="entry name" value="PROTEIN_KINASE_DOM"/>
    <property type="match status" value="1"/>
</dbReference>
<dbReference type="OrthoDB" id="28397at2759"/>
<dbReference type="EMBL" id="CM027687">
    <property type="protein sequence ID" value="KAG0520472.1"/>
    <property type="molecule type" value="Genomic_DNA"/>
</dbReference>
<reference evidence="13" key="1">
    <citation type="journal article" date="2019" name="BMC Genomics">
        <title>A new reference genome for Sorghum bicolor reveals high levels of sequence similarity between sweet and grain genotypes: implications for the genetics of sugar metabolism.</title>
        <authorList>
            <person name="Cooper E.A."/>
            <person name="Brenton Z.W."/>
            <person name="Flinn B.S."/>
            <person name="Jenkins J."/>
            <person name="Shu S."/>
            <person name="Flowers D."/>
            <person name="Luo F."/>
            <person name="Wang Y."/>
            <person name="Xia P."/>
            <person name="Barry K."/>
            <person name="Daum C."/>
            <person name="Lipzen A."/>
            <person name="Yoshinaga Y."/>
            <person name="Schmutz J."/>
            <person name="Saski C."/>
            <person name="Vermerris W."/>
            <person name="Kresovich S."/>
        </authorList>
    </citation>
    <scope>NUCLEOTIDE SEQUENCE</scope>
</reference>
<evidence type="ECO:0000313" key="13">
    <source>
        <dbReference type="EMBL" id="KAG0520472.1"/>
    </source>
</evidence>
<keyword evidence="3" id="KW-0723">Serine/threonine-protein kinase</keyword>
<organism evidence="13 14">
    <name type="scientific">Sorghum bicolor</name>
    <name type="common">Sorghum</name>
    <name type="synonym">Sorghum vulgare</name>
    <dbReference type="NCBI Taxonomy" id="4558"/>
    <lineage>
        <taxon>Eukaryota</taxon>
        <taxon>Viridiplantae</taxon>
        <taxon>Streptophyta</taxon>
        <taxon>Embryophyta</taxon>
        <taxon>Tracheophyta</taxon>
        <taxon>Spermatophyta</taxon>
        <taxon>Magnoliopsida</taxon>
        <taxon>Liliopsida</taxon>
        <taxon>Poales</taxon>
        <taxon>Poaceae</taxon>
        <taxon>PACMAD clade</taxon>
        <taxon>Panicoideae</taxon>
        <taxon>Andropogonodae</taxon>
        <taxon>Andropogoneae</taxon>
        <taxon>Sorghinae</taxon>
        <taxon>Sorghum</taxon>
    </lineage>
</organism>
<keyword evidence="6 10" id="KW-0547">Nucleotide-binding</keyword>
<dbReference type="InterPro" id="IPR011009">
    <property type="entry name" value="Kinase-like_dom_sf"/>
</dbReference>
<dbReference type="InterPro" id="IPR000719">
    <property type="entry name" value="Prot_kinase_dom"/>
</dbReference>
<dbReference type="PROSITE" id="PS00108">
    <property type="entry name" value="PROTEIN_KINASE_ST"/>
    <property type="match status" value="1"/>
</dbReference>
<dbReference type="InterPro" id="IPR050108">
    <property type="entry name" value="CDK"/>
</dbReference>
<evidence type="ECO:0000313" key="14">
    <source>
        <dbReference type="Proteomes" id="UP000807115"/>
    </source>
</evidence>
<evidence type="ECO:0000259" key="12">
    <source>
        <dbReference type="PROSITE" id="PS50011"/>
    </source>
</evidence>
<keyword evidence="7" id="KW-0418">Kinase</keyword>
<keyword evidence="4" id="KW-0597">Phosphoprotein</keyword>
<dbReference type="FunFam" id="3.30.200.20:FF:000021">
    <property type="entry name" value="probable serine/threonine-protein kinase At1g54610"/>
    <property type="match status" value="1"/>
</dbReference>
<evidence type="ECO:0000256" key="10">
    <source>
        <dbReference type="PROSITE-ProRule" id="PRU10141"/>
    </source>
</evidence>
<evidence type="ECO:0000256" key="8">
    <source>
        <dbReference type="ARBA" id="ARBA00022840"/>
    </source>
</evidence>
<protein>
    <recommendedName>
        <fullName evidence="2">[RNA-polymerase]-subunit kinase</fullName>
        <ecNumber evidence="2">2.7.11.23</ecNumber>
    </recommendedName>
</protein>
<keyword evidence="5" id="KW-0808">Transferase</keyword>
<dbReference type="CDD" id="cd07840">
    <property type="entry name" value="STKc_CDK9_like"/>
    <property type="match status" value="1"/>
</dbReference>
<evidence type="ECO:0000256" key="7">
    <source>
        <dbReference type="ARBA" id="ARBA00022777"/>
    </source>
</evidence>
<name>A0A921QEQ1_SORBI</name>
<dbReference type="Proteomes" id="UP000807115">
    <property type="component" value="Chromosome 8"/>
</dbReference>
<dbReference type="InterPro" id="IPR008271">
    <property type="entry name" value="Ser/Thr_kinase_AS"/>
</dbReference>
<dbReference type="SUPFAM" id="SSF56112">
    <property type="entry name" value="Protein kinase-like (PK-like)"/>
    <property type="match status" value="1"/>
</dbReference>
<dbReference type="EC" id="2.7.11.23" evidence="2"/>
<evidence type="ECO:0000256" key="6">
    <source>
        <dbReference type="ARBA" id="ARBA00022741"/>
    </source>
</evidence>
<dbReference type="PANTHER" id="PTHR24056">
    <property type="entry name" value="CELL DIVISION PROTEIN KINASE"/>
    <property type="match status" value="1"/>
</dbReference>
<feature type="region of interest" description="Disordered" evidence="11">
    <location>
        <begin position="492"/>
        <end position="514"/>
    </location>
</feature>